<dbReference type="SUPFAM" id="SSF52821">
    <property type="entry name" value="Rhodanese/Cell cycle control phosphatase"/>
    <property type="match status" value="1"/>
</dbReference>
<dbReference type="Proteomes" id="UP000006765">
    <property type="component" value="Unassembled WGS sequence"/>
</dbReference>
<evidence type="ECO:0000313" key="2">
    <source>
        <dbReference type="EMBL" id="EKE43998.1"/>
    </source>
</evidence>
<evidence type="ECO:0000313" key="3">
    <source>
        <dbReference type="Proteomes" id="UP000006765"/>
    </source>
</evidence>
<protein>
    <recommendedName>
        <fullName evidence="1">Rhodanese domain-containing protein</fullName>
    </recommendedName>
</protein>
<dbReference type="AlphaFoldDB" id="K2H8U3"/>
<name>K2H8U3_9RHOB</name>
<dbReference type="SMART" id="SM00450">
    <property type="entry name" value="RHOD"/>
    <property type="match status" value="1"/>
</dbReference>
<dbReference type="OrthoDB" id="9807812at2"/>
<dbReference type="Pfam" id="PF00581">
    <property type="entry name" value="Rhodanese"/>
    <property type="match status" value="1"/>
</dbReference>
<dbReference type="PATRIC" id="fig|1231392.3.peg.1989"/>
<evidence type="ECO:0000259" key="1">
    <source>
        <dbReference type="PROSITE" id="PS50206"/>
    </source>
</evidence>
<dbReference type="eggNOG" id="COG0607">
    <property type="taxonomic scope" value="Bacteria"/>
</dbReference>
<keyword evidence="3" id="KW-1185">Reference proteome</keyword>
<dbReference type="InterPro" id="IPR036873">
    <property type="entry name" value="Rhodanese-like_dom_sf"/>
</dbReference>
<feature type="domain" description="Rhodanese" evidence="1">
    <location>
        <begin position="29"/>
        <end position="125"/>
    </location>
</feature>
<dbReference type="PANTHER" id="PTHR43031:SF16">
    <property type="entry name" value="OXIDOREDUCTASE"/>
    <property type="match status" value="1"/>
</dbReference>
<sequence length="127" mass="13441">MTVTLKALLDDARSNVTQIDAAEARRRADEDGALLLDVRDPSEVAQSGKASGALNVSRGMLEFRADPASPYYNDALRPDRPVILYCASGGRAVLAARTLIEMGYTDVSSMGGFKDYAEAGLACDAPA</sequence>
<dbReference type="InterPro" id="IPR050229">
    <property type="entry name" value="GlpE_sulfurtransferase"/>
</dbReference>
<dbReference type="STRING" id="1231392.OCGS_1979"/>
<reference evidence="2 3" key="1">
    <citation type="journal article" date="2012" name="J. Bacteriol.">
        <title>Draft Genome Sequence of Oceaniovalibus guishaninsula JLT2003T.</title>
        <authorList>
            <person name="Tang K."/>
            <person name="Liu K."/>
            <person name="Jiao N."/>
        </authorList>
    </citation>
    <scope>NUCLEOTIDE SEQUENCE [LARGE SCALE GENOMIC DNA]</scope>
    <source>
        <strain evidence="2 3">JLT2003</strain>
    </source>
</reference>
<dbReference type="PROSITE" id="PS50206">
    <property type="entry name" value="RHODANESE_3"/>
    <property type="match status" value="1"/>
</dbReference>
<dbReference type="EMBL" id="AMGO01000046">
    <property type="protein sequence ID" value="EKE43998.1"/>
    <property type="molecule type" value="Genomic_DNA"/>
</dbReference>
<dbReference type="RefSeq" id="WP_007427131.1">
    <property type="nucleotide sequence ID" value="NZ_AMGO01000046.1"/>
</dbReference>
<gene>
    <name evidence="2" type="ORF">OCGS_1979</name>
</gene>
<proteinExistence type="predicted"/>
<dbReference type="PANTHER" id="PTHR43031">
    <property type="entry name" value="FAD-DEPENDENT OXIDOREDUCTASE"/>
    <property type="match status" value="1"/>
</dbReference>
<comment type="caution">
    <text evidence="2">The sequence shown here is derived from an EMBL/GenBank/DDBJ whole genome shotgun (WGS) entry which is preliminary data.</text>
</comment>
<organism evidence="2 3">
    <name type="scientific">Oceaniovalibus guishaninsula JLT2003</name>
    <dbReference type="NCBI Taxonomy" id="1231392"/>
    <lineage>
        <taxon>Bacteria</taxon>
        <taxon>Pseudomonadati</taxon>
        <taxon>Pseudomonadota</taxon>
        <taxon>Alphaproteobacteria</taxon>
        <taxon>Rhodobacterales</taxon>
        <taxon>Roseobacteraceae</taxon>
        <taxon>Oceaniovalibus</taxon>
    </lineage>
</organism>
<dbReference type="InterPro" id="IPR001763">
    <property type="entry name" value="Rhodanese-like_dom"/>
</dbReference>
<dbReference type="Gene3D" id="3.40.250.10">
    <property type="entry name" value="Rhodanese-like domain"/>
    <property type="match status" value="1"/>
</dbReference>
<accession>K2H8U3</accession>